<dbReference type="GO" id="GO:1990904">
    <property type="term" value="C:ribonucleoprotein complex"/>
    <property type="evidence" value="ECO:0007669"/>
    <property type="project" value="TreeGrafter"/>
</dbReference>
<dbReference type="PANTHER" id="PTHR42908:SF3">
    <property type="entry name" value="ELONGATION FACTOR-LIKE GTPASE 1"/>
    <property type="match status" value="1"/>
</dbReference>
<dbReference type="InterPro" id="IPR035647">
    <property type="entry name" value="EFG_III/V"/>
</dbReference>
<feature type="transmembrane region" description="Helical" evidence="1">
    <location>
        <begin position="12"/>
        <end position="29"/>
    </location>
</feature>
<evidence type="ECO:0000313" key="3">
    <source>
        <dbReference type="Proteomes" id="UP000676336"/>
    </source>
</evidence>
<feature type="non-terminal residue" evidence="2">
    <location>
        <position position="1"/>
    </location>
</feature>
<dbReference type="GO" id="GO:0005829">
    <property type="term" value="C:cytosol"/>
    <property type="evidence" value="ECO:0007669"/>
    <property type="project" value="TreeGrafter"/>
</dbReference>
<evidence type="ECO:0000256" key="1">
    <source>
        <dbReference type="SAM" id="Phobius"/>
    </source>
</evidence>
<dbReference type="PANTHER" id="PTHR42908">
    <property type="entry name" value="TRANSLATION ELONGATION FACTOR-RELATED"/>
    <property type="match status" value="1"/>
</dbReference>
<sequence>RVLNEDMKEGTSIFIVTAALPVAESFGFAEEMRKKASGLASPQLSGKTYWEIIELDPFWEPQTEEEFLHFGEKADFENRAKKYMNDVRRRKGLRVEEKIVEHAEKQRTHKKNK</sequence>
<dbReference type="GO" id="GO:0042256">
    <property type="term" value="P:cytosolic ribosome assembly"/>
    <property type="evidence" value="ECO:0007669"/>
    <property type="project" value="TreeGrafter"/>
</dbReference>
<organism evidence="2 3">
    <name type="scientific">Rotaria magnacalcarata</name>
    <dbReference type="NCBI Taxonomy" id="392030"/>
    <lineage>
        <taxon>Eukaryota</taxon>
        <taxon>Metazoa</taxon>
        <taxon>Spiralia</taxon>
        <taxon>Gnathifera</taxon>
        <taxon>Rotifera</taxon>
        <taxon>Eurotatoria</taxon>
        <taxon>Bdelloidea</taxon>
        <taxon>Philodinida</taxon>
        <taxon>Philodinidae</taxon>
        <taxon>Rotaria</taxon>
    </lineage>
</organism>
<dbReference type="EMBL" id="CAJOBI010024038">
    <property type="protein sequence ID" value="CAF4234004.1"/>
    <property type="molecule type" value="Genomic_DNA"/>
</dbReference>
<evidence type="ECO:0000313" key="2">
    <source>
        <dbReference type="EMBL" id="CAF4234004.1"/>
    </source>
</evidence>
<dbReference type="AlphaFoldDB" id="A0A8S2SPX3"/>
<gene>
    <name evidence="2" type="ORF">SMN809_LOCUS23272</name>
</gene>
<protein>
    <submittedName>
        <fullName evidence="2">Uncharacterized protein</fullName>
    </submittedName>
</protein>
<dbReference type="SUPFAM" id="SSF54980">
    <property type="entry name" value="EF-G C-terminal domain-like"/>
    <property type="match status" value="1"/>
</dbReference>
<keyword evidence="1" id="KW-0812">Transmembrane</keyword>
<keyword evidence="1" id="KW-1133">Transmembrane helix</keyword>
<proteinExistence type="predicted"/>
<comment type="caution">
    <text evidence="2">The sequence shown here is derived from an EMBL/GenBank/DDBJ whole genome shotgun (WGS) entry which is preliminary data.</text>
</comment>
<keyword evidence="1" id="KW-0472">Membrane</keyword>
<feature type="non-terminal residue" evidence="2">
    <location>
        <position position="113"/>
    </location>
</feature>
<dbReference type="GO" id="GO:0003924">
    <property type="term" value="F:GTPase activity"/>
    <property type="evidence" value="ECO:0007669"/>
    <property type="project" value="TreeGrafter"/>
</dbReference>
<dbReference type="Gene3D" id="3.30.70.240">
    <property type="match status" value="1"/>
</dbReference>
<dbReference type="GO" id="GO:0043022">
    <property type="term" value="F:ribosome binding"/>
    <property type="evidence" value="ECO:0007669"/>
    <property type="project" value="TreeGrafter"/>
</dbReference>
<reference evidence="2" key="1">
    <citation type="submission" date="2021-02" db="EMBL/GenBank/DDBJ databases">
        <authorList>
            <person name="Nowell W R."/>
        </authorList>
    </citation>
    <scope>NUCLEOTIDE SEQUENCE</scope>
</reference>
<dbReference type="Proteomes" id="UP000676336">
    <property type="component" value="Unassembled WGS sequence"/>
</dbReference>
<name>A0A8S2SPX3_9BILA</name>
<accession>A0A8S2SPX3</accession>